<dbReference type="AlphaFoldDB" id="A0A9D4HDT9"/>
<dbReference type="Proteomes" id="UP000828390">
    <property type="component" value="Unassembled WGS sequence"/>
</dbReference>
<evidence type="ECO:0000313" key="1">
    <source>
        <dbReference type="EMBL" id="KAH3713535.1"/>
    </source>
</evidence>
<sequence>MIERHANVCLMNQQSVKLKQVRKQEYSLIGSLKELDVISLEIVDQTGRVS</sequence>
<comment type="caution">
    <text evidence="1">The sequence shown here is derived from an EMBL/GenBank/DDBJ whole genome shotgun (WGS) entry which is preliminary data.</text>
</comment>
<proteinExistence type="predicted"/>
<reference evidence="1" key="2">
    <citation type="submission" date="2020-11" db="EMBL/GenBank/DDBJ databases">
        <authorList>
            <person name="McCartney M.A."/>
            <person name="Auch B."/>
            <person name="Kono T."/>
            <person name="Mallez S."/>
            <person name="Becker A."/>
            <person name="Gohl D.M."/>
            <person name="Silverstein K.A.T."/>
            <person name="Koren S."/>
            <person name="Bechman K.B."/>
            <person name="Herman A."/>
            <person name="Abrahante J.E."/>
            <person name="Garbe J."/>
        </authorList>
    </citation>
    <scope>NUCLEOTIDE SEQUENCE</scope>
    <source>
        <strain evidence="1">Duluth1</strain>
        <tissue evidence="1">Whole animal</tissue>
    </source>
</reference>
<dbReference type="EMBL" id="JAIWYP010000014">
    <property type="protein sequence ID" value="KAH3713535.1"/>
    <property type="molecule type" value="Genomic_DNA"/>
</dbReference>
<evidence type="ECO:0000313" key="2">
    <source>
        <dbReference type="Proteomes" id="UP000828390"/>
    </source>
</evidence>
<name>A0A9D4HDT9_DREPO</name>
<gene>
    <name evidence="1" type="ORF">DPMN_073327</name>
</gene>
<keyword evidence="2" id="KW-1185">Reference proteome</keyword>
<reference evidence="1" key="1">
    <citation type="journal article" date="2019" name="bioRxiv">
        <title>The Genome of the Zebra Mussel, Dreissena polymorpha: A Resource for Invasive Species Research.</title>
        <authorList>
            <person name="McCartney M.A."/>
            <person name="Auch B."/>
            <person name="Kono T."/>
            <person name="Mallez S."/>
            <person name="Zhang Y."/>
            <person name="Obille A."/>
            <person name="Becker A."/>
            <person name="Abrahante J.E."/>
            <person name="Garbe J."/>
            <person name="Badalamenti J.P."/>
            <person name="Herman A."/>
            <person name="Mangelson H."/>
            <person name="Liachko I."/>
            <person name="Sullivan S."/>
            <person name="Sone E.D."/>
            <person name="Koren S."/>
            <person name="Silverstein K.A.T."/>
            <person name="Beckman K.B."/>
            <person name="Gohl D.M."/>
        </authorList>
    </citation>
    <scope>NUCLEOTIDE SEQUENCE</scope>
    <source>
        <strain evidence="1">Duluth1</strain>
        <tissue evidence="1">Whole animal</tissue>
    </source>
</reference>
<protein>
    <submittedName>
        <fullName evidence="1">Uncharacterized protein</fullName>
    </submittedName>
</protein>
<organism evidence="1 2">
    <name type="scientific">Dreissena polymorpha</name>
    <name type="common">Zebra mussel</name>
    <name type="synonym">Mytilus polymorpha</name>
    <dbReference type="NCBI Taxonomy" id="45954"/>
    <lineage>
        <taxon>Eukaryota</taxon>
        <taxon>Metazoa</taxon>
        <taxon>Spiralia</taxon>
        <taxon>Lophotrochozoa</taxon>
        <taxon>Mollusca</taxon>
        <taxon>Bivalvia</taxon>
        <taxon>Autobranchia</taxon>
        <taxon>Heteroconchia</taxon>
        <taxon>Euheterodonta</taxon>
        <taxon>Imparidentia</taxon>
        <taxon>Neoheterodontei</taxon>
        <taxon>Myida</taxon>
        <taxon>Dreissenoidea</taxon>
        <taxon>Dreissenidae</taxon>
        <taxon>Dreissena</taxon>
    </lineage>
</organism>
<accession>A0A9D4HDT9</accession>